<dbReference type="Proteomes" id="UP000483379">
    <property type="component" value="Unassembled WGS sequence"/>
</dbReference>
<evidence type="ECO:0000313" key="4">
    <source>
        <dbReference type="EMBL" id="NEV62957.1"/>
    </source>
</evidence>
<keyword evidence="1" id="KW-0732">Signal</keyword>
<dbReference type="Pfam" id="PF11738">
    <property type="entry name" value="DUF3298"/>
    <property type="match status" value="1"/>
</dbReference>
<gene>
    <name evidence="4" type="ORF">G3446_13830</name>
</gene>
<reference evidence="4 5" key="1">
    <citation type="submission" date="2020-02" db="EMBL/GenBank/DDBJ databases">
        <title>Genome sequences of Thiorhodococcus mannitoliphagus and Thiorhodococcus minor, purple sulfur photosynthetic bacteria in the gammaproteobacterial family, Chromatiaceae.</title>
        <authorList>
            <person name="Aviles F.A."/>
            <person name="Meyer T.E."/>
            <person name="Kyndt J.A."/>
        </authorList>
    </citation>
    <scope>NUCLEOTIDE SEQUENCE [LARGE SCALE GENOMIC DNA]</scope>
    <source>
        <strain evidence="4 5">DSM 11518</strain>
    </source>
</reference>
<dbReference type="InterPro" id="IPR021729">
    <property type="entry name" value="DUF3298"/>
</dbReference>
<dbReference type="PANTHER" id="PTHR37549:SF1">
    <property type="entry name" value="LIPOPROTEIN LPRI"/>
    <property type="match status" value="1"/>
</dbReference>
<comment type="caution">
    <text evidence="4">The sequence shown here is derived from an EMBL/GenBank/DDBJ whole genome shotgun (WGS) entry which is preliminary data.</text>
</comment>
<dbReference type="Pfam" id="PF13739">
    <property type="entry name" value="PdaC"/>
    <property type="match status" value="1"/>
</dbReference>
<proteinExistence type="predicted"/>
<dbReference type="InterPro" id="IPR052755">
    <property type="entry name" value="Lysozyme_Inhibitor_LprI"/>
</dbReference>
<sequence>MRVRSLIAAFLIGVAPASQATSFDCGKAATWVEKTLCRDASLGALDETMADSFRAAREAASDPDSLLAEQRAWLKRRNRCSNITCLHDLYEARIQALRTRAPGARDQAAPAVSEGRITDTGPRHSLSALYPVFTDAALAEVNPEVRRFVESLVQPFLEELANEEAADAQLEVPPWSLQITYAPPYVAPHYVAVDFNGYDYRGGAHGMPIIAPLVLARPSGQQLSPADLFLPGSDWLGFLSGYCYDELQDQDFVSADTDWLKSGTAPKAENYQWLFPGPEGLTVTFPPYAVAPYAAGPQSVLIPYARLSGMLRPDLFGP</sequence>
<dbReference type="InterPro" id="IPR025303">
    <property type="entry name" value="PdaC"/>
</dbReference>
<feature type="domain" description="Deacetylase PdaC" evidence="3">
    <location>
        <begin position="127"/>
        <end position="207"/>
    </location>
</feature>
<dbReference type="EMBL" id="JAAIJQ010000038">
    <property type="protein sequence ID" value="NEV62957.1"/>
    <property type="molecule type" value="Genomic_DNA"/>
</dbReference>
<name>A0A6M0K2Y8_9GAMM</name>
<dbReference type="AlphaFoldDB" id="A0A6M0K2Y8"/>
<dbReference type="RefSeq" id="WP_164453421.1">
    <property type="nucleotide sequence ID" value="NZ_JAAIJQ010000038.1"/>
</dbReference>
<accession>A0A6M0K2Y8</accession>
<evidence type="ECO:0000259" key="2">
    <source>
        <dbReference type="Pfam" id="PF11738"/>
    </source>
</evidence>
<dbReference type="Gene3D" id="3.30.565.40">
    <property type="entry name" value="Fervidobacterium nodosum Rt17-B1 like"/>
    <property type="match status" value="1"/>
</dbReference>
<evidence type="ECO:0000259" key="3">
    <source>
        <dbReference type="Pfam" id="PF13739"/>
    </source>
</evidence>
<dbReference type="InterPro" id="IPR037126">
    <property type="entry name" value="PdaC/RsiV-like_sf"/>
</dbReference>
<dbReference type="PANTHER" id="PTHR37549">
    <property type="entry name" value="LIPOPROTEIN LPRI"/>
    <property type="match status" value="1"/>
</dbReference>
<keyword evidence="5" id="KW-1185">Reference proteome</keyword>
<protein>
    <submittedName>
        <fullName evidence="4">DUF3298 domain-containing protein</fullName>
    </submittedName>
</protein>
<dbReference type="GO" id="GO:0005576">
    <property type="term" value="C:extracellular region"/>
    <property type="evidence" value="ECO:0007669"/>
    <property type="project" value="TreeGrafter"/>
</dbReference>
<feature type="domain" description="DUF3298" evidence="2">
    <location>
        <begin position="226"/>
        <end position="304"/>
    </location>
</feature>
<evidence type="ECO:0000256" key="1">
    <source>
        <dbReference type="SAM" id="SignalP"/>
    </source>
</evidence>
<evidence type="ECO:0000313" key="5">
    <source>
        <dbReference type="Proteomes" id="UP000483379"/>
    </source>
</evidence>
<feature type="chain" id="PRO_5026728244" evidence="1">
    <location>
        <begin position="21"/>
        <end position="318"/>
    </location>
</feature>
<organism evidence="4 5">
    <name type="scientific">Thiorhodococcus minor</name>
    <dbReference type="NCBI Taxonomy" id="57489"/>
    <lineage>
        <taxon>Bacteria</taxon>
        <taxon>Pseudomonadati</taxon>
        <taxon>Pseudomonadota</taxon>
        <taxon>Gammaproteobacteria</taxon>
        <taxon>Chromatiales</taxon>
        <taxon>Chromatiaceae</taxon>
        <taxon>Thiorhodococcus</taxon>
    </lineage>
</organism>
<dbReference type="Gene3D" id="3.90.640.20">
    <property type="entry name" value="Heat-shock cognate protein, ATPase"/>
    <property type="match status" value="1"/>
</dbReference>
<feature type="signal peptide" evidence="1">
    <location>
        <begin position="1"/>
        <end position="20"/>
    </location>
</feature>